<dbReference type="EMBL" id="RZHH01000002">
    <property type="protein sequence ID" value="RYJ13169.1"/>
    <property type="molecule type" value="Genomic_DNA"/>
</dbReference>
<dbReference type="GO" id="GO:0019674">
    <property type="term" value="P:NAD+ metabolic process"/>
    <property type="evidence" value="ECO:0007669"/>
    <property type="project" value="InterPro"/>
</dbReference>
<proteinExistence type="predicted"/>
<dbReference type="AlphaFoldDB" id="A0A482TME5"/>
<dbReference type="InterPro" id="IPR016064">
    <property type="entry name" value="NAD/diacylglycerol_kinase_sf"/>
</dbReference>
<dbReference type="GeneID" id="9994200"/>
<name>A0A482TME5_9EURY</name>
<keyword evidence="1" id="KW-0418">Kinase</keyword>
<dbReference type="GO" id="GO:0003951">
    <property type="term" value="F:NAD+ kinase activity"/>
    <property type="evidence" value="ECO:0007669"/>
    <property type="project" value="InterPro"/>
</dbReference>
<accession>A0A482TME5</accession>
<dbReference type="Proteomes" id="UP000294028">
    <property type="component" value="Unassembled WGS sequence"/>
</dbReference>
<evidence type="ECO:0000313" key="2">
    <source>
        <dbReference type="Proteomes" id="UP000294028"/>
    </source>
</evidence>
<evidence type="ECO:0000313" key="1">
    <source>
        <dbReference type="EMBL" id="RYJ13169.1"/>
    </source>
</evidence>
<dbReference type="RefSeq" id="WP_006056604.1">
    <property type="nucleotide sequence ID" value="NZ_RZHH01000002.1"/>
</dbReference>
<dbReference type="Gene3D" id="2.60.200.30">
    <property type="entry name" value="Probable inorganic polyphosphate/atp-NAD kinase, domain 2"/>
    <property type="match status" value="1"/>
</dbReference>
<dbReference type="SUPFAM" id="SSF111331">
    <property type="entry name" value="NAD kinase/diacylglycerol kinase-like"/>
    <property type="match status" value="1"/>
</dbReference>
<organism evidence="1 2">
    <name type="scientific">Halogeometricum borinquense</name>
    <dbReference type="NCBI Taxonomy" id="60847"/>
    <lineage>
        <taxon>Archaea</taxon>
        <taxon>Methanobacteriati</taxon>
        <taxon>Methanobacteriota</taxon>
        <taxon>Stenosarchaea group</taxon>
        <taxon>Halobacteria</taxon>
        <taxon>Halobacteriales</taxon>
        <taxon>Haloferacaceae</taxon>
        <taxon>Halogeometricum</taxon>
    </lineage>
</organism>
<dbReference type="InterPro" id="IPR017437">
    <property type="entry name" value="ATP-NAD_kinase_PpnK-typ_C"/>
</dbReference>
<comment type="caution">
    <text evidence="1">The sequence shown here is derived from an EMBL/GenBank/DDBJ whole genome shotgun (WGS) entry which is preliminary data.</text>
</comment>
<gene>
    <name evidence="1" type="ORF">ELS19_03730</name>
</gene>
<reference evidence="1 2" key="1">
    <citation type="submission" date="2018-12" db="EMBL/GenBank/DDBJ databases">
        <title>Genome analysis provides insights into bioremediation potentialities of Halogeometricum borinquense strain N11.</title>
        <authorList>
            <person name="Najjari A."/>
            <person name="Youssef N."/>
            <person name="Fhoula I."/>
            <person name="Ben Dhia O."/>
            <person name="Mahjoubi M."/>
            <person name="Ouzari H.I."/>
            <person name="Cherif A."/>
        </authorList>
    </citation>
    <scope>NUCLEOTIDE SEQUENCE [LARGE SCALE GENOMIC DNA]</scope>
    <source>
        <strain evidence="1 2">N11</strain>
    </source>
</reference>
<sequence length="252" mass="25889">MSGDAPVIVVRGDGDDANAVAESVAAAGGVVANRSDDGAVDPDAAVADADAVFAVGEAALFEFATADPAAPILPIACTVGHQSVSHADVADAVRALRTGAVRTVEHPVLTVTVDGTLAGTALADVTLMTDEPARISEYAVSTPAERVDSFRADGVVVATPLGSHGYARGVGGPILAPETGVVAVPISPYTTRSDSWVHRLPVTLSVERDEASVTLILDDEEARDVPAYAPIELSVGDDRLFLQFLEQYDDSS</sequence>
<keyword evidence="1" id="KW-0808">Transferase</keyword>
<dbReference type="OMA" id="TRQWVLP"/>
<protein>
    <submittedName>
        <fullName evidence="1">NAD(+)/NADH kinase</fullName>
    </submittedName>
</protein>
<dbReference type="Pfam" id="PF20143">
    <property type="entry name" value="NAD_kinase_C"/>
    <property type="match status" value="1"/>
</dbReference>